<dbReference type="InterPro" id="IPR001087">
    <property type="entry name" value="GDSL"/>
</dbReference>
<dbReference type="AlphaFoldDB" id="A0A967ECT6"/>
<organism evidence="1 2">
    <name type="scientific">Acetobacter estunensis</name>
    <dbReference type="NCBI Taxonomy" id="104097"/>
    <lineage>
        <taxon>Bacteria</taxon>
        <taxon>Pseudomonadati</taxon>
        <taxon>Pseudomonadota</taxon>
        <taxon>Alphaproteobacteria</taxon>
        <taxon>Acetobacterales</taxon>
        <taxon>Acetobacteraceae</taxon>
        <taxon>Acetobacter</taxon>
    </lineage>
</organism>
<evidence type="ECO:0000313" key="1">
    <source>
        <dbReference type="EMBL" id="NHO53616.1"/>
    </source>
</evidence>
<dbReference type="EMBL" id="WOTH01000009">
    <property type="protein sequence ID" value="NHO53616.1"/>
    <property type="molecule type" value="Genomic_DNA"/>
</dbReference>
<keyword evidence="2" id="KW-1185">Reference proteome</keyword>
<comment type="caution">
    <text evidence="1">The sequence shown here is derived from an EMBL/GenBank/DDBJ whole genome shotgun (WGS) entry which is preliminary data.</text>
</comment>
<protein>
    <submittedName>
        <fullName evidence="1">Uncharacterized protein</fullName>
    </submittedName>
</protein>
<name>A0A967ECT6_9PROT</name>
<dbReference type="GO" id="GO:0016788">
    <property type="term" value="F:hydrolase activity, acting on ester bonds"/>
    <property type="evidence" value="ECO:0007669"/>
    <property type="project" value="InterPro"/>
</dbReference>
<dbReference type="RefSeq" id="WP_166314007.1">
    <property type="nucleotide sequence ID" value="NZ_WOTH01000009.1"/>
</dbReference>
<dbReference type="Pfam" id="PF00657">
    <property type="entry name" value="Lipase_GDSL"/>
    <property type="match status" value="1"/>
</dbReference>
<dbReference type="InterPro" id="IPR036514">
    <property type="entry name" value="SGNH_hydro_sf"/>
</dbReference>
<dbReference type="Proteomes" id="UP000597459">
    <property type="component" value="Unassembled WGS sequence"/>
</dbReference>
<proteinExistence type="predicted"/>
<evidence type="ECO:0000313" key="2">
    <source>
        <dbReference type="Proteomes" id="UP000597459"/>
    </source>
</evidence>
<gene>
    <name evidence="1" type="ORF">GOB87_06515</name>
</gene>
<sequence length="1209" mass="122672">MTDFTLLHDTTAFTGPTAAVTTAGTTLVDGWIDAVGGVFSTDSSNLLRMSVDDSTTYFHKQLLRPTSEDVQDGKVTFTATATAYQRFYAVIRSNRSTSSPTCYMVGVEYDAKTSKNCYFGYYKVVNGTATWIGDTTAVFSPGVGAGTDFTFSFDWSQTDSATTTFNLTATNAAGTTVLTKTFTDTEATLQNVTGSIGLCAYSYKGGAGSASNSASLSSFASYKAAATTPFTAYTLTGPASLTAGTTSTFTVTPSAGTALSTAAVITPTSTLAGTFSPTTVTIAAGSTAAATFTFTPSATGSGTISTTNNASLSDPAALSVTSSAAASAFSTYMISGPASLTAGAASTYTVTPGSGTALASAVTITPASTLAGTFSPAAITIPAGSTAAVTFTFTPTTTGSGTLSFTNSASLTNPTSLLVTVAQAQAAFSTYTVSGATSLTVGAGTVYTVTPGSGAALSSAVTITPASTLAGSFSPTTVTIPAGSTAAVSFTFTPSAAGSGTLSFTNSGSLSNPASETLTASSSQTAFTTYSVSTPSILTVGTAATFTLTPGAGAALSSAVTVTPSSTLAGTFSPASVTFPAGSTAAVTCTFTPSVAGSGTFSFTNSGSLSNPAPVTLTATSTNSSSSYVLSGATTLTVGQASTFIVTPSSQTTLSANVVITPASTLAGTFNPTSVTLLAGSTTSTSFTFTPSTAGSGSLSVTNNSSLADPQALAFTATSAWTSYTLTAASTAMIGEPVTVTLTPAGGSSQPVPVTFTLSASGVAGTFSPSTVTVPAGSTAPVTVTFTPSAAGTVSLASSNNAGLANPTALSVTISSIVSVNSTAFCFSPGNWTGDEGRSGSQWRRSAWNGAWFRFVWNAGTNPTAVVKIGNAKAGNLVSYFVNGVPTLRSAANADITLSNIIANSENRLDFYLSYSAITANARWPVTTATELVQILGVQLDSGSSPAEAPAMRPYVVMIGDSITEGVNANNVVDNATTYYGDNLCDFSFFLAQALDEMGYDISMMANGGTGFSQSGDGSVPYFYKITGSSGGQGGKLDSGSRWNLIDSQTSVLDSAGHWSAYGDTGEEPFAFYLNYGYNDAYYGHMTPSDFQAALTQSMEALRETAPNAWIVVQVPWSFRDKFGINSDLYLPLYQAAVTAYQTANPNDNKVTLLDFGEDISRMINTAYGGFLASDKVHPTLHAHAMMAPRLTAKMASLFSTQSRSYTYF</sequence>
<dbReference type="Gene3D" id="3.40.50.1110">
    <property type="entry name" value="SGNH hydrolase"/>
    <property type="match status" value="1"/>
</dbReference>
<accession>A0A967ECT6</accession>
<reference evidence="1" key="1">
    <citation type="submission" date="2019-11" db="EMBL/GenBank/DDBJ databases">
        <title>Description of new Acetobacter species.</title>
        <authorList>
            <person name="Cleenwerck I."/>
            <person name="Sombolestani A.S."/>
        </authorList>
    </citation>
    <scope>NUCLEOTIDE SEQUENCE</scope>
    <source>
        <strain evidence="1">LMG 1626</strain>
    </source>
</reference>
<dbReference type="SUPFAM" id="SSF52266">
    <property type="entry name" value="SGNH hydrolase"/>
    <property type="match status" value="1"/>
</dbReference>